<dbReference type="Proteomes" id="UP000008792">
    <property type="component" value="Unassembled WGS sequence"/>
</dbReference>
<dbReference type="Pfam" id="PF07841">
    <property type="entry name" value="DM4_12"/>
    <property type="match status" value="1"/>
</dbReference>
<keyword evidence="1" id="KW-0732">Signal</keyword>
<proteinExistence type="predicted"/>
<dbReference type="PANTHER" id="PTHR21253">
    <property type="entry name" value="F-BOX ONLY PROTEIN 11-RELATED"/>
    <property type="match status" value="1"/>
</dbReference>
<evidence type="ECO:0000313" key="3">
    <source>
        <dbReference type="Proteomes" id="UP000008792"/>
    </source>
</evidence>
<dbReference type="SMART" id="SM00718">
    <property type="entry name" value="DM4_12"/>
    <property type="match status" value="1"/>
</dbReference>
<dbReference type="OrthoDB" id="8180611at2759"/>
<feature type="signal peptide" evidence="1">
    <location>
        <begin position="1"/>
        <end position="21"/>
    </location>
</feature>
<dbReference type="InParanoid" id="B4LXP3"/>
<sequence length="285" mass="33502">MGRYTLVLLSILFGYFAAAFAAGNKTESVAPKERLLSRRVRALVFPNKASVLITAALTKIIVGGRPSGLQYSLEFDMYVPLPDTVEGWSPKILLDHTDNKKQQVTKPKRRWDWNWQGYAQNSSVYKYPYRRPNMYYLGPYQAESYTNPWQLSEEPWQRSHQPIAEEEVYESWVHVPSWKLNRDYRERRAIFDQFEAMGNFFQMDLRSCIKRAMCELKARFNEHHGQGMLMEDLLRIILTVPEEIADAKYKHRVDVRDCSRFYAVSCPYRVLEFLSWNVGQSSMKK</sequence>
<dbReference type="OMA" id="QDCARFY"/>
<dbReference type="PhylomeDB" id="B4LXP3"/>
<dbReference type="PANTHER" id="PTHR21253:SF0">
    <property type="entry name" value="F-BOX ONLY PROTEIN 11-RELATED"/>
    <property type="match status" value="1"/>
</dbReference>
<dbReference type="AlphaFoldDB" id="B4LXP3"/>
<protein>
    <submittedName>
        <fullName evidence="2">Uncharacterized protein</fullName>
    </submittedName>
</protein>
<evidence type="ECO:0000313" key="2">
    <source>
        <dbReference type="EMBL" id="EDW66827.1"/>
    </source>
</evidence>
<organism evidence="2 3">
    <name type="scientific">Drosophila virilis</name>
    <name type="common">Fruit fly</name>
    <dbReference type="NCBI Taxonomy" id="7244"/>
    <lineage>
        <taxon>Eukaryota</taxon>
        <taxon>Metazoa</taxon>
        <taxon>Ecdysozoa</taxon>
        <taxon>Arthropoda</taxon>
        <taxon>Hexapoda</taxon>
        <taxon>Insecta</taxon>
        <taxon>Pterygota</taxon>
        <taxon>Neoptera</taxon>
        <taxon>Endopterygota</taxon>
        <taxon>Diptera</taxon>
        <taxon>Brachycera</taxon>
        <taxon>Muscomorpha</taxon>
        <taxon>Ephydroidea</taxon>
        <taxon>Drosophilidae</taxon>
        <taxon>Drosophila</taxon>
    </lineage>
</organism>
<dbReference type="FunCoup" id="B4LXP3">
    <property type="interactions" value="3"/>
</dbReference>
<keyword evidence="3" id="KW-1185">Reference proteome</keyword>
<accession>B4LXP3</accession>
<dbReference type="EMBL" id="CH940650">
    <property type="protein sequence ID" value="EDW66827.1"/>
    <property type="molecule type" value="Genomic_DNA"/>
</dbReference>
<dbReference type="HOGENOM" id="CLU_067914_0_0_1"/>
<dbReference type="eggNOG" id="ENOG502T8H4">
    <property type="taxonomic scope" value="Eukaryota"/>
</dbReference>
<reference evidence="2 3" key="1">
    <citation type="journal article" date="2007" name="Nature">
        <title>Evolution of genes and genomes on the Drosophila phylogeny.</title>
        <authorList>
            <consortium name="Drosophila 12 Genomes Consortium"/>
            <person name="Clark A.G."/>
            <person name="Eisen M.B."/>
            <person name="Smith D.R."/>
            <person name="Bergman C.M."/>
            <person name="Oliver B."/>
            <person name="Markow T.A."/>
            <person name="Kaufman T.C."/>
            <person name="Kellis M."/>
            <person name="Gelbart W."/>
            <person name="Iyer V.N."/>
            <person name="Pollard D.A."/>
            <person name="Sackton T.B."/>
            <person name="Larracuente A.M."/>
            <person name="Singh N.D."/>
            <person name="Abad J.P."/>
            <person name="Abt D.N."/>
            <person name="Adryan B."/>
            <person name="Aguade M."/>
            <person name="Akashi H."/>
            <person name="Anderson W.W."/>
            <person name="Aquadro C.F."/>
            <person name="Ardell D.H."/>
            <person name="Arguello R."/>
            <person name="Artieri C.G."/>
            <person name="Barbash D.A."/>
            <person name="Barker D."/>
            <person name="Barsanti P."/>
            <person name="Batterham P."/>
            <person name="Batzoglou S."/>
            <person name="Begun D."/>
            <person name="Bhutkar A."/>
            <person name="Blanco E."/>
            <person name="Bosak S.A."/>
            <person name="Bradley R.K."/>
            <person name="Brand A.D."/>
            <person name="Brent M.R."/>
            <person name="Brooks A.N."/>
            <person name="Brown R.H."/>
            <person name="Butlin R.K."/>
            <person name="Caggese C."/>
            <person name="Calvi B.R."/>
            <person name="Bernardo de Carvalho A."/>
            <person name="Caspi A."/>
            <person name="Castrezana S."/>
            <person name="Celniker S.E."/>
            <person name="Chang J.L."/>
            <person name="Chapple C."/>
            <person name="Chatterji S."/>
            <person name="Chinwalla A."/>
            <person name="Civetta A."/>
            <person name="Clifton S.W."/>
            <person name="Comeron J.M."/>
            <person name="Costello J.C."/>
            <person name="Coyne J.A."/>
            <person name="Daub J."/>
            <person name="David R.G."/>
            <person name="Delcher A.L."/>
            <person name="Delehaunty K."/>
            <person name="Do C.B."/>
            <person name="Ebling H."/>
            <person name="Edwards K."/>
            <person name="Eickbush T."/>
            <person name="Evans J.D."/>
            <person name="Filipski A."/>
            <person name="Findeiss S."/>
            <person name="Freyhult E."/>
            <person name="Fulton L."/>
            <person name="Fulton R."/>
            <person name="Garcia A.C."/>
            <person name="Gardiner A."/>
            <person name="Garfield D.A."/>
            <person name="Garvin B.E."/>
            <person name="Gibson G."/>
            <person name="Gilbert D."/>
            <person name="Gnerre S."/>
            <person name="Godfrey J."/>
            <person name="Good R."/>
            <person name="Gotea V."/>
            <person name="Gravely B."/>
            <person name="Greenberg A.J."/>
            <person name="Griffiths-Jones S."/>
            <person name="Gross S."/>
            <person name="Guigo R."/>
            <person name="Gustafson E.A."/>
            <person name="Haerty W."/>
            <person name="Hahn M.W."/>
            <person name="Halligan D.L."/>
            <person name="Halpern A.L."/>
            <person name="Halter G.M."/>
            <person name="Han M.V."/>
            <person name="Heger A."/>
            <person name="Hillier L."/>
            <person name="Hinrichs A.S."/>
            <person name="Holmes I."/>
            <person name="Hoskins R.A."/>
            <person name="Hubisz M.J."/>
            <person name="Hultmark D."/>
            <person name="Huntley M.A."/>
            <person name="Jaffe D.B."/>
            <person name="Jagadeeshan S."/>
            <person name="Jeck W.R."/>
            <person name="Johnson J."/>
            <person name="Jones C.D."/>
            <person name="Jordan W.C."/>
            <person name="Karpen G.H."/>
            <person name="Kataoka E."/>
            <person name="Keightley P.D."/>
            <person name="Kheradpour P."/>
            <person name="Kirkness E.F."/>
            <person name="Koerich L.B."/>
            <person name="Kristiansen K."/>
            <person name="Kudrna D."/>
            <person name="Kulathinal R.J."/>
            <person name="Kumar S."/>
            <person name="Kwok R."/>
            <person name="Lander E."/>
            <person name="Langley C.H."/>
            <person name="Lapoint R."/>
            <person name="Lazzaro B.P."/>
            <person name="Lee S.J."/>
            <person name="Levesque L."/>
            <person name="Li R."/>
            <person name="Lin C.F."/>
            <person name="Lin M.F."/>
            <person name="Lindblad-Toh K."/>
            <person name="Llopart A."/>
            <person name="Long M."/>
            <person name="Low L."/>
            <person name="Lozovsky E."/>
            <person name="Lu J."/>
            <person name="Luo M."/>
            <person name="Machado C.A."/>
            <person name="Makalowski W."/>
            <person name="Marzo M."/>
            <person name="Matsuda M."/>
            <person name="Matzkin L."/>
            <person name="McAllister B."/>
            <person name="McBride C.S."/>
            <person name="McKernan B."/>
            <person name="McKernan K."/>
            <person name="Mendez-Lago M."/>
            <person name="Minx P."/>
            <person name="Mollenhauer M.U."/>
            <person name="Montooth K."/>
            <person name="Mount S.M."/>
            <person name="Mu X."/>
            <person name="Myers E."/>
            <person name="Negre B."/>
            <person name="Newfeld S."/>
            <person name="Nielsen R."/>
            <person name="Noor M.A."/>
            <person name="O'Grady P."/>
            <person name="Pachter L."/>
            <person name="Papaceit M."/>
            <person name="Parisi M.J."/>
            <person name="Parisi M."/>
            <person name="Parts L."/>
            <person name="Pedersen J.S."/>
            <person name="Pesole G."/>
            <person name="Phillippy A.M."/>
            <person name="Ponting C.P."/>
            <person name="Pop M."/>
            <person name="Porcelli D."/>
            <person name="Powell J.R."/>
            <person name="Prohaska S."/>
            <person name="Pruitt K."/>
            <person name="Puig M."/>
            <person name="Quesneville H."/>
            <person name="Ram K.R."/>
            <person name="Rand D."/>
            <person name="Rasmussen M.D."/>
            <person name="Reed L.K."/>
            <person name="Reenan R."/>
            <person name="Reily A."/>
            <person name="Remington K.A."/>
            <person name="Rieger T.T."/>
            <person name="Ritchie M.G."/>
            <person name="Robin C."/>
            <person name="Rogers Y.H."/>
            <person name="Rohde C."/>
            <person name="Rozas J."/>
            <person name="Rubenfield M.J."/>
            <person name="Ruiz A."/>
            <person name="Russo S."/>
            <person name="Salzberg S.L."/>
            <person name="Sanchez-Gracia A."/>
            <person name="Saranga D.J."/>
            <person name="Sato H."/>
            <person name="Schaeffer S.W."/>
            <person name="Schatz M.C."/>
            <person name="Schlenke T."/>
            <person name="Schwartz R."/>
            <person name="Segarra C."/>
            <person name="Singh R.S."/>
            <person name="Sirot L."/>
            <person name="Sirota M."/>
            <person name="Sisneros N.B."/>
            <person name="Smith C.D."/>
            <person name="Smith T.F."/>
            <person name="Spieth J."/>
            <person name="Stage D.E."/>
            <person name="Stark A."/>
            <person name="Stephan W."/>
            <person name="Strausberg R.L."/>
            <person name="Strempel S."/>
            <person name="Sturgill D."/>
            <person name="Sutton G."/>
            <person name="Sutton G.G."/>
            <person name="Tao W."/>
            <person name="Teichmann S."/>
            <person name="Tobari Y.N."/>
            <person name="Tomimura Y."/>
            <person name="Tsolas J.M."/>
            <person name="Valente V.L."/>
            <person name="Venter E."/>
            <person name="Venter J.C."/>
            <person name="Vicario S."/>
            <person name="Vieira F.G."/>
            <person name="Vilella A.J."/>
            <person name="Villasante A."/>
            <person name="Walenz B."/>
            <person name="Wang J."/>
            <person name="Wasserman M."/>
            <person name="Watts T."/>
            <person name="Wilson D."/>
            <person name="Wilson R.K."/>
            <person name="Wing R.A."/>
            <person name="Wolfner M.F."/>
            <person name="Wong A."/>
            <person name="Wong G.K."/>
            <person name="Wu C.I."/>
            <person name="Wu G."/>
            <person name="Yamamoto D."/>
            <person name="Yang H.P."/>
            <person name="Yang S.P."/>
            <person name="Yorke J.A."/>
            <person name="Yoshida K."/>
            <person name="Zdobnov E."/>
            <person name="Zhang P."/>
            <person name="Zhang Y."/>
            <person name="Zimin A.V."/>
            <person name="Baldwin J."/>
            <person name="Abdouelleil A."/>
            <person name="Abdulkadir J."/>
            <person name="Abebe A."/>
            <person name="Abera B."/>
            <person name="Abreu J."/>
            <person name="Acer S.C."/>
            <person name="Aftuck L."/>
            <person name="Alexander A."/>
            <person name="An P."/>
            <person name="Anderson E."/>
            <person name="Anderson S."/>
            <person name="Arachi H."/>
            <person name="Azer M."/>
            <person name="Bachantsang P."/>
            <person name="Barry A."/>
            <person name="Bayul T."/>
            <person name="Berlin A."/>
            <person name="Bessette D."/>
            <person name="Bloom T."/>
            <person name="Blye J."/>
            <person name="Boguslavskiy L."/>
            <person name="Bonnet C."/>
            <person name="Boukhgalter B."/>
            <person name="Bourzgui I."/>
            <person name="Brown A."/>
            <person name="Cahill P."/>
            <person name="Channer S."/>
            <person name="Cheshatsang Y."/>
            <person name="Chuda L."/>
            <person name="Citroen M."/>
            <person name="Collymore A."/>
            <person name="Cooke P."/>
            <person name="Costello M."/>
            <person name="D'Aco K."/>
            <person name="Daza R."/>
            <person name="De Haan G."/>
            <person name="DeGray S."/>
            <person name="DeMaso C."/>
            <person name="Dhargay N."/>
            <person name="Dooley K."/>
            <person name="Dooley E."/>
            <person name="Doricent M."/>
            <person name="Dorje P."/>
            <person name="Dorjee K."/>
            <person name="Dupes A."/>
            <person name="Elong R."/>
            <person name="Falk J."/>
            <person name="Farina A."/>
            <person name="Faro S."/>
            <person name="Ferguson D."/>
            <person name="Fisher S."/>
            <person name="Foley C.D."/>
            <person name="Franke A."/>
            <person name="Friedrich D."/>
            <person name="Gadbois L."/>
            <person name="Gearin G."/>
            <person name="Gearin C.R."/>
            <person name="Giannoukos G."/>
            <person name="Goode T."/>
            <person name="Graham J."/>
            <person name="Grandbois E."/>
            <person name="Grewal S."/>
            <person name="Gyaltsen K."/>
            <person name="Hafez N."/>
            <person name="Hagos B."/>
            <person name="Hall J."/>
            <person name="Henson C."/>
            <person name="Hollinger A."/>
            <person name="Honan T."/>
            <person name="Huard M.D."/>
            <person name="Hughes L."/>
            <person name="Hurhula B."/>
            <person name="Husby M.E."/>
            <person name="Kamat A."/>
            <person name="Kanga B."/>
            <person name="Kashin S."/>
            <person name="Khazanovich D."/>
            <person name="Kisner P."/>
            <person name="Lance K."/>
            <person name="Lara M."/>
            <person name="Lee W."/>
            <person name="Lennon N."/>
            <person name="Letendre F."/>
            <person name="LeVine R."/>
            <person name="Lipovsky A."/>
            <person name="Liu X."/>
            <person name="Liu J."/>
            <person name="Liu S."/>
            <person name="Lokyitsang T."/>
            <person name="Lokyitsang Y."/>
            <person name="Lubonja R."/>
            <person name="Lui A."/>
            <person name="MacDonald P."/>
            <person name="Magnisalis V."/>
            <person name="Maru K."/>
            <person name="Matthews C."/>
            <person name="McCusker W."/>
            <person name="McDonough S."/>
            <person name="Mehta T."/>
            <person name="Meldrim J."/>
            <person name="Meneus L."/>
            <person name="Mihai O."/>
            <person name="Mihalev A."/>
            <person name="Mihova T."/>
            <person name="Mittelman R."/>
            <person name="Mlenga V."/>
            <person name="Montmayeur A."/>
            <person name="Mulrain L."/>
            <person name="Navidi A."/>
            <person name="Naylor J."/>
            <person name="Negash T."/>
            <person name="Nguyen T."/>
            <person name="Nguyen N."/>
            <person name="Nicol R."/>
            <person name="Norbu C."/>
            <person name="Norbu N."/>
            <person name="Novod N."/>
            <person name="O'Neill B."/>
            <person name="Osman S."/>
            <person name="Markiewicz E."/>
            <person name="Oyono O.L."/>
            <person name="Patti C."/>
            <person name="Phunkhang P."/>
            <person name="Pierre F."/>
            <person name="Priest M."/>
            <person name="Raghuraman S."/>
            <person name="Rege F."/>
            <person name="Reyes R."/>
            <person name="Rise C."/>
            <person name="Rogov P."/>
            <person name="Ross K."/>
            <person name="Ryan E."/>
            <person name="Settipalli S."/>
            <person name="Shea T."/>
            <person name="Sherpa N."/>
            <person name="Shi L."/>
            <person name="Shih D."/>
            <person name="Sparrow T."/>
            <person name="Spaulding J."/>
            <person name="Stalker J."/>
            <person name="Stange-Thomann N."/>
            <person name="Stavropoulos S."/>
            <person name="Stone C."/>
            <person name="Strader C."/>
            <person name="Tesfaye S."/>
            <person name="Thomson T."/>
            <person name="Thoulutsang Y."/>
            <person name="Thoulutsang D."/>
            <person name="Topham K."/>
            <person name="Topping I."/>
            <person name="Tsamla T."/>
            <person name="Vassiliev H."/>
            <person name="Vo A."/>
            <person name="Wangchuk T."/>
            <person name="Wangdi T."/>
            <person name="Weiand M."/>
            <person name="Wilkinson J."/>
            <person name="Wilson A."/>
            <person name="Yadav S."/>
            <person name="Young G."/>
            <person name="Yu Q."/>
            <person name="Zembek L."/>
            <person name="Zhong D."/>
            <person name="Zimmer A."/>
            <person name="Zwirko Z."/>
            <person name="Jaffe D.B."/>
            <person name="Alvarez P."/>
            <person name="Brockman W."/>
            <person name="Butler J."/>
            <person name="Chin C."/>
            <person name="Gnerre S."/>
            <person name="Grabherr M."/>
            <person name="Kleber M."/>
            <person name="Mauceli E."/>
            <person name="MacCallum I."/>
        </authorList>
    </citation>
    <scope>NUCLEOTIDE SEQUENCE [LARGE SCALE GENOMIC DNA]</scope>
    <source>
        <strain evidence="3">Tucson 15010-1051.87</strain>
    </source>
</reference>
<evidence type="ECO:0000256" key="1">
    <source>
        <dbReference type="SAM" id="SignalP"/>
    </source>
</evidence>
<name>B4LXP3_DROVI</name>
<feature type="chain" id="PRO_5002813349" evidence="1">
    <location>
        <begin position="22"/>
        <end position="285"/>
    </location>
</feature>
<dbReference type="InterPro" id="IPR006631">
    <property type="entry name" value="DM4_12"/>
</dbReference>
<gene>
    <name evidence="2" type="primary">Dvir\GJ23809</name>
    <name evidence="2" type="ORF">Dvir_GJ23809</name>
</gene>